<accession>A0A183URG1</accession>
<dbReference type="Proteomes" id="UP000050794">
    <property type="component" value="Unassembled WGS sequence"/>
</dbReference>
<name>A0A183URG1_TOXCA</name>
<reference evidence="4" key="1">
    <citation type="submission" date="2016-06" db="UniProtKB">
        <authorList>
            <consortium name="WormBaseParasite"/>
        </authorList>
    </citation>
    <scope>IDENTIFICATION</scope>
</reference>
<evidence type="ECO:0000313" key="4">
    <source>
        <dbReference type="WBParaSite" id="TCNE_0001108101-mRNA-1"/>
    </source>
</evidence>
<dbReference type="EMBL" id="UYWY01020732">
    <property type="protein sequence ID" value="VDM42402.1"/>
    <property type="molecule type" value="Genomic_DNA"/>
</dbReference>
<feature type="chain" id="PRO_5044553357" evidence="1">
    <location>
        <begin position="17"/>
        <end position="104"/>
    </location>
</feature>
<reference evidence="2 3" key="2">
    <citation type="submission" date="2018-11" db="EMBL/GenBank/DDBJ databases">
        <authorList>
            <consortium name="Pathogen Informatics"/>
        </authorList>
    </citation>
    <scope>NUCLEOTIDE SEQUENCE [LARGE SCALE GENOMIC DNA]</scope>
</reference>
<protein>
    <submittedName>
        <fullName evidence="4">Secreted protein</fullName>
    </submittedName>
</protein>
<evidence type="ECO:0000313" key="3">
    <source>
        <dbReference type="Proteomes" id="UP000050794"/>
    </source>
</evidence>
<gene>
    <name evidence="2" type="ORF">TCNE_LOCUS11081</name>
</gene>
<evidence type="ECO:0000256" key="1">
    <source>
        <dbReference type="SAM" id="SignalP"/>
    </source>
</evidence>
<organism evidence="3 4">
    <name type="scientific">Toxocara canis</name>
    <name type="common">Canine roundworm</name>
    <dbReference type="NCBI Taxonomy" id="6265"/>
    <lineage>
        <taxon>Eukaryota</taxon>
        <taxon>Metazoa</taxon>
        <taxon>Ecdysozoa</taxon>
        <taxon>Nematoda</taxon>
        <taxon>Chromadorea</taxon>
        <taxon>Rhabditida</taxon>
        <taxon>Spirurina</taxon>
        <taxon>Ascaridomorpha</taxon>
        <taxon>Ascaridoidea</taxon>
        <taxon>Toxocaridae</taxon>
        <taxon>Toxocara</taxon>
    </lineage>
</organism>
<dbReference type="AlphaFoldDB" id="A0A183URG1"/>
<feature type="signal peptide" evidence="1">
    <location>
        <begin position="1"/>
        <end position="16"/>
    </location>
</feature>
<proteinExistence type="predicted"/>
<sequence length="104" mass="11531">MCCSFGSVPFSLFVFGLEMHYSACPWLDDFYRNEILRRDFKAVEPYFDTQCGISGWALAGVSAPVCTCSQFIAITSESRSAKISLSFRYEITGVLGNALKTLSC</sequence>
<evidence type="ECO:0000313" key="2">
    <source>
        <dbReference type="EMBL" id="VDM42402.1"/>
    </source>
</evidence>
<dbReference type="WBParaSite" id="TCNE_0001108101-mRNA-1">
    <property type="protein sequence ID" value="TCNE_0001108101-mRNA-1"/>
    <property type="gene ID" value="TCNE_0001108101"/>
</dbReference>
<keyword evidence="3" id="KW-1185">Reference proteome</keyword>
<keyword evidence="1" id="KW-0732">Signal</keyword>